<dbReference type="AlphaFoldDB" id="A0A4S8QX13"/>
<accession>A0A4S8QX13</accession>
<evidence type="ECO:0000256" key="1">
    <source>
        <dbReference type="SAM" id="MobiDB-lite"/>
    </source>
</evidence>
<feature type="compositionally biased region" description="Basic and acidic residues" evidence="1">
    <location>
        <begin position="152"/>
        <end position="161"/>
    </location>
</feature>
<protein>
    <submittedName>
        <fullName evidence="2">Uncharacterized protein</fullName>
    </submittedName>
</protein>
<sequence length="172" mass="20502">MYQFNIQKLNLHQSQQLPRRVLFQAPPPKNIPARHLNLPHRQPLNPKHRSLPDGVRTATSSEMRPLRLVNNTRRYREALNADEARREEHLARRKELKEQRTEEQKQEEKEKRKVRDAKPGVKEHQNQLRREKRATDPEWRLEANKKRRIRDAKRNKEKADAEAAQQAGAMIL</sequence>
<gene>
    <name evidence="2" type="ORF">BGAL_0240g00110</name>
</gene>
<feature type="region of interest" description="Disordered" evidence="1">
    <location>
        <begin position="35"/>
        <end position="172"/>
    </location>
</feature>
<keyword evidence="3" id="KW-1185">Reference proteome</keyword>
<proteinExistence type="predicted"/>
<dbReference type="Proteomes" id="UP000308671">
    <property type="component" value="Unassembled WGS sequence"/>
</dbReference>
<reference evidence="2 3" key="1">
    <citation type="submission" date="2017-12" db="EMBL/GenBank/DDBJ databases">
        <title>Comparative genomics of Botrytis spp.</title>
        <authorList>
            <person name="Valero-Jimenez C.A."/>
            <person name="Tapia P."/>
            <person name="Veloso J."/>
            <person name="Silva-Moreno E."/>
            <person name="Staats M."/>
            <person name="Valdes J.H."/>
            <person name="Van Kan J.A.L."/>
        </authorList>
    </citation>
    <scope>NUCLEOTIDE SEQUENCE [LARGE SCALE GENOMIC DNA]</scope>
    <source>
        <strain evidence="2 3">MUCL435</strain>
    </source>
</reference>
<dbReference type="OrthoDB" id="10507858at2759"/>
<dbReference type="EMBL" id="PQXL01000240">
    <property type="protein sequence ID" value="THV48572.1"/>
    <property type="molecule type" value="Genomic_DNA"/>
</dbReference>
<feature type="compositionally biased region" description="Low complexity" evidence="1">
    <location>
        <begin position="162"/>
        <end position="172"/>
    </location>
</feature>
<evidence type="ECO:0000313" key="2">
    <source>
        <dbReference type="EMBL" id="THV48572.1"/>
    </source>
</evidence>
<organism evidence="2 3">
    <name type="scientific">Botrytis galanthina</name>
    <dbReference type="NCBI Taxonomy" id="278940"/>
    <lineage>
        <taxon>Eukaryota</taxon>
        <taxon>Fungi</taxon>
        <taxon>Dikarya</taxon>
        <taxon>Ascomycota</taxon>
        <taxon>Pezizomycotina</taxon>
        <taxon>Leotiomycetes</taxon>
        <taxon>Helotiales</taxon>
        <taxon>Sclerotiniaceae</taxon>
        <taxon>Botrytis</taxon>
    </lineage>
</organism>
<name>A0A4S8QX13_9HELO</name>
<evidence type="ECO:0000313" key="3">
    <source>
        <dbReference type="Proteomes" id="UP000308671"/>
    </source>
</evidence>
<comment type="caution">
    <text evidence="2">The sequence shown here is derived from an EMBL/GenBank/DDBJ whole genome shotgun (WGS) entry which is preliminary data.</text>
</comment>
<feature type="compositionally biased region" description="Basic and acidic residues" evidence="1">
    <location>
        <begin position="74"/>
        <end position="144"/>
    </location>
</feature>